<dbReference type="PROSITE" id="PS50960">
    <property type="entry name" value="HTH_PSQ"/>
    <property type="match status" value="1"/>
</dbReference>
<dbReference type="Pfam" id="PF05225">
    <property type="entry name" value="HTH_psq"/>
    <property type="match status" value="1"/>
</dbReference>
<sequence length="377" mass="43057">MPLKNVKEQKWSLENMRRAVEAVQQKRMGYLAASKRFNVPRTSLYRYCRKVENIDHMKQAPLGRKPVLPPELEQELVDYLLIMEAKLFGLTRIDVRSLAYQLAVRNNLPHPFSILHGAAGKDWLRRFLNRHRDVIRIRRPTGTSAARATGFSRASVNEFFTLLETEFEKNNFPPDRIFNVDETGLCIVQSKCPSVIAMKGKRQIGALTSAERGSLITVVMCMSATGNFIPPLIIFPRKNSNEQLKKGAPPGSIFAFHPSGWIQTNLFTTWFNHFVEKTRPSKDNPVLLILDGHHTHAKNLDVVNIARNSFVTIISIPPHTSHKMQPLDKTVMGALKIYYNEEIRTFLRTNARAVTLFDVAELFGRAYLKNTVWRTSC</sequence>
<dbReference type="InterPro" id="IPR007889">
    <property type="entry name" value="HTH_Psq"/>
</dbReference>
<keyword evidence="3 4" id="KW-0539">Nucleus</keyword>
<gene>
    <name evidence="7" type="ORF">NQ318_019542</name>
</gene>
<organism evidence="7 8">
    <name type="scientific">Aromia moschata</name>
    <dbReference type="NCBI Taxonomy" id="1265417"/>
    <lineage>
        <taxon>Eukaryota</taxon>
        <taxon>Metazoa</taxon>
        <taxon>Ecdysozoa</taxon>
        <taxon>Arthropoda</taxon>
        <taxon>Hexapoda</taxon>
        <taxon>Insecta</taxon>
        <taxon>Pterygota</taxon>
        <taxon>Neoptera</taxon>
        <taxon>Endopterygota</taxon>
        <taxon>Coleoptera</taxon>
        <taxon>Polyphaga</taxon>
        <taxon>Cucujiformia</taxon>
        <taxon>Chrysomeloidea</taxon>
        <taxon>Cerambycidae</taxon>
        <taxon>Cerambycinae</taxon>
        <taxon>Callichromatini</taxon>
        <taxon>Aromia</taxon>
    </lineage>
</organism>
<accession>A0AAV8X9T5</accession>
<evidence type="ECO:0000256" key="3">
    <source>
        <dbReference type="ARBA" id="ARBA00023242"/>
    </source>
</evidence>
<name>A0AAV8X9T5_9CUCU</name>
<comment type="caution">
    <text evidence="7">The sequence shown here is derived from an EMBL/GenBank/DDBJ whole genome shotgun (WGS) entry which is preliminary data.</text>
</comment>
<evidence type="ECO:0000256" key="1">
    <source>
        <dbReference type="ARBA" id="ARBA00004123"/>
    </source>
</evidence>
<reference evidence="7" key="1">
    <citation type="journal article" date="2023" name="Insect Mol. Biol.">
        <title>Genome sequencing provides insights into the evolution of gene families encoding plant cell wall-degrading enzymes in longhorned beetles.</title>
        <authorList>
            <person name="Shin N.R."/>
            <person name="Okamura Y."/>
            <person name="Kirsch R."/>
            <person name="Pauchet Y."/>
        </authorList>
    </citation>
    <scope>NUCLEOTIDE SEQUENCE</scope>
    <source>
        <strain evidence="7">AMC_N1</strain>
    </source>
</reference>
<evidence type="ECO:0008006" key="9">
    <source>
        <dbReference type="Google" id="ProtNLM"/>
    </source>
</evidence>
<dbReference type="Gene3D" id="1.10.10.60">
    <property type="entry name" value="Homeodomain-like"/>
    <property type="match status" value="1"/>
</dbReference>
<feature type="domain" description="HTH psq-type" evidence="5">
    <location>
        <begin position="1"/>
        <end position="54"/>
    </location>
</feature>
<dbReference type="SUPFAM" id="SSF46689">
    <property type="entry name" value="Homeodomain-like"/>
    <property type="match status" value="1"/>
</dbReference>
<evidence type="ECO:0000313" key="7">
    <source>
        <dbReference type="EMBL" id="KAJ8935558.1"/>
    </source>
</evidence>
<evidence type="ECO:0000259" key="5">
    <source>
        <dbReference type="PROSITE" id="PS50960"/>
    </source>
</evidence>
<dbReference type="Pfam" id="PF03184">
    <property type="entry name" value="DDE_1"/>
    <property type="match status" value="1"/>
</dbReference>
<evidence type="ECO:0000259" key="6">
    <source>
        <dbReference type="PROSITE" id="PS51253"/>
    </source>
</evidence>
<feature type="domain" description="HTH CENPB-type" evidence="6">
    <location>
        <begin position="60"/>
        <end position="137"/>
    </location>
</feature>
<evidence type="ECO:0000313" key="8">
    <source>
        <dbReference type="Proteomes" id="UP001162162"/>
    </source>
</evidence>
<dbReference type="PANTHER" id="PTHR19303:SF74">
    <property type="entry name" value="POGO TRANSPOSABLE ELEMENT WITH KRAB DOMAIN"/>
    <property type="match status" value="1"/>
</dbReference>
<dbReference type="SMART" id="SM00674">
    <property type="entry name" value="CENPB"/>
    <property type="match status" value="1"/>
</dbReference>
<dbReference type="EMBL" id="JAPWTK010000865">
    <property type="protein sequence ID" value="KAJ8935558.1"/>
    <property type="molecule type" value="Genomic_DNA"/>
</dbReference>
<evidence type="ECO:0000256" key="2">
    <source>
        <dbReference type="ARBA" id="ARBA00023125"/>
    </source>
</evidence>
<keyword evidence="8" id="KW-1185">Reference proteome</keyword>
<protein>
    <recommendedName>
        <fullName evidence="9">HTH CENPB-type domain-containing protein</fullName>
    </recommendedName>
</protein>
<dbReference type="GO" id="GO:0003677">
    <property type="term" value="F:DNA binding"/>
    <property type="evidence" value="ECO:0007669"/>
    <property type="project" value="UniProtKB-UniRule"/>
</dbReference>
<keyword evidence="2 4" id="KW-0238">DNA-binding</keyword>
<dbReference type="Proteomes" id="UP001162162">
    <property type="component" value="Unassembled WGS sequence"/>
</dbReference>
<dbReference type="GO" id="GO:0005634">
    <property type="term" value="C:nucleus"/>
    <property type="evidence" value="ECO:0007669"/>
    <property type="project" value="UniProtKB-SubCell"/>
</dbReference>
<feature type="DNA-binding region" description="H-T-H motif" evidence="4">
    <location>
        <begin position="30"/>
        <end position="50"/>
    </location>
</feature>
<dbReference type="AlphaFoldDB" id="A0AAV8X9T5"/>
<dbReference type="InterPro" id="IPR009057">
    <property type="entry name" value="Homeodomain-like_sf"/>
</dbReference>
<evidence type="ECO:0000256" key="4">
    <source>
        <dbReference type="PROSITE-ProRule" id="PRU00320"/>
    </source>
</evidence>
<dbReference type="InterPro" id="IPR006600">
    <property type="entry name" value="HTH_CenpB_DNA-bd_dom"/>
</dbReference>
<dbReference type="PANTHER" id="PTHR19303">
    <property type="entry name" value="TRANSPOSON"/>
    <property type="match status" value="1"/>
</dbReference>
<dbReference type="InterPro" id="IPR050863">
    <property type="entry name" value="CenT-Element_Derived"/>
</dbReference>
<dbReference type="InterPro" id="IPR004875">
    <property type="entry name" value="DDE_SF_endonuclease_dom"/>
</dbReference>
<comment type="subcellular location">
    <subcellularLocation>
        <location evidence="1 4">Nucleus</location>
    </subcellularLocation>
</comment>
<dbReference type="PROSITE" id="PS51253">
    <property type="entry name" value="HTH_CENPB"/>
    <property type="match status" value="1"/>
</dbReference>
<proteinExistence type="predicted"/>